<feature type="domain" description="Peptidase M24 C-terminal" evidence="7">
    <location>
        <begin position="604"/>
        <end position="663"/>
    </location>
</feature>
<dbReference type="EMBL" id="HBUF01029026">
    <property type="protein sequence ID" value="CAG6613962.1"/>
    <property type="molecule type" value="Transcribed_RNA"/>
</dbReference>
<evidence type="ECO:0000256" key="4">
    <source>
        <dbReference type="SAM" id="SignalP"/>
    </source>
</evidence>
<organism evidence="8">
    <name type="scientific">Cacopsylla melanoneura</name>
    <dbReference type="NCBI Taxonomy" id="428564"/>
    <lineage>
        <taxon>Eukaryota</taxon>
        <taxon>Metazoa</taxon>
        <taxon>Ecdysozoa</taxon>
        <taxon>Arthropoda</taxon>
        <taxon>Hexapoda</taxon>
        <taxon>Insecta</taxon>
        <taxon>Pterygota</taxon>
        <taxon>Neoptera</taxon>
        <taxon>Paraneoptera</taxon>
        <taxon>Hemiptera</taxon>
        <taxon>Sternorrhyncha</taxon>
        <taxon>Psylloidea</taxon>
        <taxon>Psyllidae</taxon>
        <taxon>Psyllinae</taxon>
        <taxon>Cacopsylla</taxon>
    </lineage>
</organism>
<feature type="domain" description="Creatinase N-terminal" evidence="6">
    <location>
        <begin position="80"/>
        <end position="194"/>
    </location>
</feature>
<dbReference type="AlphaFoldDB" id="A0A8D8ZW78"/>
<dbReference type="PANTHER" id="PTHR43763:SF6">
    <property type="entry name" value="XAA-PRO AMINOPEPTIDASE 1"/>
    <property type="match status" value="1"/>
</dbReference>
<comment type="similarity">
    <text evidence="1">Belongs to the peptidase M24B family.</text>
</comment>
<feature type="chain" id="PRO_5036428953" evidence="4">
    <location>
        <begin position="21"/>
        <end position="699"/>
    </location>
</feature>
<keyword evidence="2" id="KW-0479">Metal-binding</keyword>
<dbReference type="Gene3D" id="3.90.230.10">
    <property type="entry name" value="Creatinase/methionine aminopeptidase superfamily"/>
    <property type="match status" value="1"/>
</dbReference>
<dbReference type="InterPro" id="IPR000994">
    <property type="entry name" value="Pept_M24"/>
</dbReference>
<dbReference type="EMBL" id="HBUF01541048">
    <property type="protein sequence ID" value="CAG6755088.1"/>
    <property type="molecule type" value="Transcribed_RNA"/>
</dbReference>
<evidence type="ECO:0000256" key="2">
    <source>
        <dbReference type="ARBA" id="ARBA00022723"/>
    </source>
</evidence>
<reference evidence="8" key="1">
    <citation type="submission" date="2021-05" db="EMBL/GenBank/DDBJ databases">
        <authorList>
            <person name="Alioto T."/>
            <person name="Alioto T."/>
            <person name="Gomez Garrido J."/>
        </authorList>
    </citation>
    <scope>NUCLEOTIDE SEQUENCE</scope>
</reference>
<dbReference type="Pfam" id="PF16188">
    <property type="entry name" value="Peptidase_M24_C"/>
    <property type="match status" value="1"/>
</dbReference>
<dbReference type="PANTHER" id="PTHR43763">
    <property type="entry name" value="XAA-PRO AMINOPEPTIDASE 1"/>
    <property type="match status" value="1"/>
</dbReference>
<dbReference type="GO" id="GO:0070006">
    <property type="term" value="F:metalloaminopeptidase activity"/>
    <property type="evidence" value="ECO:0007669"/>
    <property type="project" value="InterPro"/>
</dbReference>
<dbReference type="GO" id="GO:0005737">
    <property type="term" value="C:cytoplasm"/>
    <property type="evidence" value="ECO:0007669"/>
    <property type="project" value="UniProtKB-ARBA"/>
</dbReference>
<dbReference type="Pfam" id="PF16189">
    <property type="entry name" value="Creatinase_N_2"/>
    <property type="match status" value="1"/>
</dbReference>
<name>A0A8D8ZW78_9HEMI</name>
<dbReference type="CDD" id="cd01085">
    <property type="entry name" value="APP"/>
    <property type="match status" value="1"/>
</dbReference>
<evidence type="ECO:0000256" key="1">
    <source>
        <dbReference type="ARBA" id="ARBA00008766"/>
    </source>
</evidence>
<accession>A0A8D8ZW78</accession>
<evidence type="ECO:0000259" key="5">
    <source>
        <dbReference type="Pfam" id="PF00557"/>
    </source>
</evidence>
<dbReference type="EMBL" id="HBUF01377577">
    <property type="protein sequence ID" value="CAG6728987.1"/>
    <property type="molecule type" value="Transcribed_RNA"/>
</dbReference>
<dbReference type="FunFam" id="3.90.230.10:FF:000009">
    <property type="entry name" value="xaa-Pro aminopeptidase 2"/>
    <property type="match status" value="1"/>
</dbReference>
<evidence type="ECO:0000259" key="7">
    <source>
        <dbReference type="Pfam" id="PF16188"/>
    </source>
</evidence>
<dbReference type="Pfam" id="PF00557">
    <property type="entry name" value="Peptidase_M24"/>
    <property type="match status" value="1"/>
</dbReference>
<evidence type="ECO:0000313" key="8">
    <source>
        <dbReference type="EMBL" id="CAG6755088.1"/>
    </source>
</evidence>
<dbReference type="InterPro" id="IPR050422">
    <property type="entry name" value="X-Pro_aminopeptidase_P"/>
</dbReference>
<dbReference type="SUPFAM" id="SSF55920">
    <property type="entry name" value="Creatinase/aminopeptidase"/>
    <property type="match status" value="1"/>
</dbReference>
<dbReference type="InterPro" id="IPR036005">
    <property type="entry name" value="Creatinase/aminopeptidase-like"/>
</dbReference>
<keyword evidence="3" id="KW-0378">Hydrolase</keyword>
<feature type="signal peptide" evidence="4">
    <location>
        <begin position="1"/>
        <end position="20"/>
    </location>
</feature>
<evidence type="ECO:0000259" key="6">
    <source>
        <dbReference type="Pfam" id="PF01321"/>
    </source>
</evidence>
<sequence length="699" mass="79401">MNLIGFLVFFVTLMVQESLCKPPEVIDGFGMDLKEIGTDRKLCPPMKDIPQPKVRVNTSAHLLSLRKSMVNHTVLKGPAIDAYIIPSFDEHQSEEVHPRDRRLKFMSGFSGNYGFAVVTATKAALWVSGLDELQADLELSCDWLLMKSGHPGVPTIAEWVKDELGSGMRVGVDPKIIPNTQFEFLQRELNNASIILDQIQNNLVDQSWVKNRPLYPIHDAFFIPTEIAGESFQAKFERVRRTLRSMDCDALVVTALDEIAWLLNIRAWDLPHSPFLRAYLAITESQVLLYTDEKKLPQSVRTYLRIDYCTSPLCVRVKEYEKVWNDLRNIGLYWTRVWLPSQIAYSAGVSKSIHSLFRDKQFNAPSPIIEMKALKNEIEMKGMRDAHVRDAVIFCDALAYIEDQYFRGELISEQSIASTLDTFRKENTLSRGISFDSVVAYGEHAALPHYNPSNVTNKVVGSDNPVLIDSGGHYMDGTTDVSRTIHLGSPTAEQIQAYTLTLQGMIRLATAVFPAHLHSNQLDILARAPLWKLGRDYPHSTGHGIGAFSSVHESPIELYYRSDQRPLKKGYFTSIEPGFYKEDEYGIRLEDIFQVVYKADTEEQYLTFEPVTAVPFEPKMIDIDLLGPEEIRYLNAYNQRIADMVGSELKRQKKMAGFYWLEKRLLTYDIPHSKANNAGLVSPQAFLLLVAFLCSFLMY</sequence>
<dbReference type="Pfam" id="PF01321">
    <property type="entry name" value="Creatinase_N"/>
    <property type="match status" value="1"/>
</dbReference>
<dbReference type="InterPro" id="IPR000587">
    <property type="entry name" value="Creatinase_N"/>
</dbReference>
<dbReference type="InterPro" id="IPR029149">
    <property type="entry name" value="Creatin/AminoP/Spt16_N"/>
</dbReference>
<keyword evidence="8" id="KW-0031">Aminopeptidase</keyword>
<protein>
    <submittedName>
        <fullName evidence="8">Xaa-Pro aminopeptidase 2</fullName>
    </submittedName>
</protein>
<feature type="domain" description="Peptidase M24" evidence="5">
    <location>
        <begin position="382"/>
        <end position="595"/>
    </location>
</feature>
<dbReference type="InterPro" id="IPR032416">
    <property type="entry name" value="Peptidase_M24_C"/>
</dbReference>
<dbReference type="SUPFAM" id="SSF53092">
    <property type="entry name" value="Creatinase/prolidase N-terminal domain"/>
    <property type="match status" value="2"/>
</dbReference>
<dbReference type="Gene3D" id="3.40.350.10">
    <property type="entry name" value="Creatinase/prolidase N-terminal domain"/>
    <property type="match status" value="2"/>
</dbReference>
<dbReference type="InterPro" id="IPR033740">
    <property type="entry name" value="Pept_M24B"/>
</dbReference>
<keyword evidence="8" id="KW-0645">Protease</keyword>
<dbReference type="GO" id="GO:0046872">
    <property type="term" value="F:metal ion binding"/>
    <property type="evidence" value="ECO:0007669"/>
    <property type="project" value="UniProtKB-KW"/>
</dbReference>
<evidence type="ECO:0000256" key="3">
    <source>
        <dbReference type="ARBA" id="ARBA00022801"/>
    </source>
</evidence>
<keyword evidence="4" id="KW-0732">Signal</keyword>
<proteinExistence type="inferred from homology"/>